<keyword evidence="2" id="KW-1133">Transmembrane helix</keyword>
<protein>
    <submittedName>
        <fullName evidence="3">Uncharacterized protein</fullName>
    </submittedName>
</protein>
<accession>A0A8S1CSS7</accession>
<feature type="compositionally biased region" description="Polar residues" evidence="1">
    <location>
        <begin position="652"/>
        <end position="667"/>
    </location>
</feature>
<feature type="compositionally biased region" description="Polar residues" evidence="1">
    <location>
        <begin position="841"/>
        <end position="856"/>
    </location>
</feature>
<evidence type="ECO:0000313" key="3">
    <source>
        <dbReference type="EMBL" id="CAB3374506.1"/>
    </source>
</evidence>
<feature type="region of interest" description="Disordered" evidence="1">
    <location>
        <begin position="1"/>
        <end position="34"/>
    </location>
</feature>
<feature type="compositionally biased region" description="Polar residues" evidence="1">
    <location>
        <begin position="739"/>
        <end position="750"/>
    </location>
</feature>
<evidence type="ECO:0000256" key="2">
    <source>
        <dbReference type="SAM" id="Phobius"/>
    </source>
</evidence>
<dbReference type="OrthoDB" id="8194427at2759"/>
<name>A0A8S1CSS7_9INSE</name>
<reference evidence="3 4" key="1">
    <citation type="submission" date="2020-04" db="EMBL/GenBank/DDBJ databases">
        <authorList>
            <person name="Alioto T."/>
            <person name="Alioto T."/>
            <person name="Gomez Garrido J."/>
        </authorList>
    </citation>
    <scope>NUCLEOTIDE SEQUENCE [LARGE SCALE GENOMIC DNA]</scope>
</reference>
<feature type="region of interest" description="Disordered" evidence="1">
    <location>
        <begin position="833"/>
        <end position="916"/>
    </location>
</feature>
<dbReference type="PANTHER" id="PTHR39952:SF1">
    <property type="match status" value="1"/>
</dbReference>
<gene>
    <name evidence="3" type="ORF">CLODIP_2_CD13110</name>
</gene>
<organism evidence="3 4">
    <name type="scientific">Cloeon dipterum</name>
    <dbReference type="NCBI Taxonomy" id="197152"/>
    <lineage>
        <taxon>Eukaryota</taxon>
        <taxon>Metazoa</taxon>
        <taxon>Ecdysozoa</taxon>
        <taxon>Arthropoda</taxon>
        <taxon>Hexapoda</taxon>
        <taxon>Insecta</taxon>
        <taxon>Pterygota</taxon>
        <taxon>Palaeoptera</taxon>
        <taxon>Ephemeroptera</taxon>
        <taxon>Pisciforma</taxon>
        <taxon>Baetidae</taxon>
        <taxon>Cloeon</taxon>
    </lineage>
</organism>
<feature type="compositionally biased region" description="Low complexity" evidence="1">
    <location>
        <begin position="489"/>
        <end position="503"/>
    </location>
</feature>
<proteinExistence type="predicted"/>
<comment type="caution">
    <text evidence="3">The sequence shown here is derived from an EMBL/GenBank/DDBJ whole genome shotgun (WGS) entry which is preliminary data.</text>
</comment>
<feature type="transmembrane region" description="Helical" evidence="2">
    <location>
        <begin position="375"/>
        <end position="398"/>
    </location>
</feature>
<feature type="region of interest" description="Disordered" evidence="1">
    <location>
        <begin position="731"/>
        <end position="762"/>
    </location>
</feature>
<feature type="region of interest" description="Disordered" evidence="1">
    <location>
        <begin position="476"/>
        <end position="512"/>
    </location>
</feature>
<feature type="transmembrane region" description="Helical" evidence="2">
    <location>
        <begin position="292"/>
        <end position="314"/>
    </location>
</feature>
<feature type="transmembrane region" description="Helical" evidence="2">
    <location>
        <begin position="263"/>
        <end position="280"/>
    </location>
</feature>
<evidence type="ECO:0000313" key="4">
    <source>
        <dbReference type="Proteomes" id="UP000494165"/>
    </source>
</evidence>
<evidence type="ECO:0000256" key="1">
    <source>
        <dbReference type="SAM" id="MobiDB-lite"/>
    </source>
</evidence>
<sequence>MHQLVSVVREPGARDPSSLPPALPPRPPPRPVGMGTVALLHVEPTVTVVTTSPPTPGHYEPAPDHVHQSPDGLICRHQQQTSDGRLVNKVARGRVRTGSTESLAPSARGVAAGRRAPFVLHSSSHSLRLAARTAACLSSAGVACGAMMMQSIPFMQVLEYRVPSGMHPLVEDPSLQHLHQLAAAGGATVAQVVQAPALPAPNASTYQPTTNTQCWSSALRKYVILCTACGGMAALLGALFLLVHFVLRAHTSSLHYFETVPTYVPATMLTLTGLAVMGFARRKNRYSYLIKVCGVCCLLSAVLCVIVTVTTTVIHMNRLQTLRECVYTQKSQACTCYSGLAQDPSVTSEESMRFVFHNTPDCEVVHGALYSCLRALFGLSVIGILVCIFSCMLVYQLLSHEKKKMYWEQLEMRCRYLYGRRPFSQHQYTYCGCSCDDCPRAAAAASTSTIAPHTEVFQPWPAWQWDAAEERYWTPPRVGNLYTPNPEDQVVQQHQQQQQQQQQSRESTAGSNARWSWLPWNRAALHAVEAPEVEQQRPLRTDPDSQYGFGVRAATTTATIIQTPRGHMTSTVVRPLTAQAFMTDASSSYMWGPPPPYSQPPSTAGNSVANSPSRQAALIAQAEQHHASLCQRQVLQSLAASPALHHMHSHCEQQTSTPSSPQNLPVSPLQSPVINARHASTLSASAYCTRLRAENIQAIKSLADLPQPAVTNAAGSLPSRKLKKKSIDAQISKVDSQESEVSSAISPNDSPSRKGLASSLRGLFGNMPGSPVMVHPTPRCLAQSAPTSAINSPLKSTPIPAVRRHCVESLKPSTEAAESEVYFADVSSCNGGPDSSLYDEPSSTPEGCSQQQSHYSSIPHHPRGRSFNERIAPDAQYEPRQQGGGEDDVPMRGDSDATIDSGVHSGSEAALQSRLRPAALRSMEQLMTTRSVNV</sequence>
<feature type="transmembrane region" description="Helical" evidence="2">
    <location>
        <begin position="222"/>
        <end position="243"/>
    </location>
</feature>
<keyword evidence="2" id="KW-0812">Transmembrane</keyword>
<keyword evidence="2" id="KW-0472">Membrane</keyword>
<dbReference type="Proteomes" id="UP000494165">
    <property type="component" value="Unassembled WGS sequence"/>
</dbReference>
<dbReference type="PANTHER" id="PTHR39952">
    <property type="entry name" value="FI02073P"/>
    <property type="match status" value="1"/>
</dbReference>
<feature type="region of interest" description="Disordered" evidence="1">
    <location>
        <begin position="645"/>
        <end position="667"/>
    </location>
</feature>
<dbReference type="AlphaFoldDB" id="A0A8S1CSS7"/>
<feature type="compositionally biased region" description="Pro residues" evidence="1">
    <location>
        <begin position="18"/>
        <end position="31"/>
    </location>
</feature>
<dbReference type="EMBL" id="CADEPI010000099">
    <property type="protein sequence ID" value="CAB3374506.1"/>
    <property type="molecule type" value="Genomic_DNA"/>
</dbReference>
<keyword evidence="4" id="KW-1185">Reference proteome</keyword>